<gene>
    <name evidence="3" type="ORF">RO3G_12001</name>
</gene>
<keyword evidence="1" id="KW-0238">DNA-binding</keyword>
<dbReference type="Gene3D" id="1.10.10.60">
    <property type="entry name" value="Homeodomain-like"/>
    <property type="match status" value="1"/>
</dbReference>
<dbReference type="InterPro" id="IPR006600">
    <property type="entry name" value="HTH_CenpB_DNA-bd_dom"/>
</dbReference>
<dbReference type="eggNOG" id="KOG3105">
    <property type="taxonomic scope" value="Eukaryota"/>
</dbReference>
<dbReference type="Pfam" id="PF03184">
    <property type="entry name" value="DDE_1"/>
    <property type="match status" value="1"/>
</dbReference>
<organism evidence="3 4">
    <name type="scientific">Rhizopus delemar (strain RA 99-880 / ATCC MYA-4621 / FGSC 9543 / NRRL 43880)</name>
    <name type="common">Mucormycosis agent</name>
    <name type="synonym">Rhizopus arrhizus var. delemar</name>
    <dbReference type="NCBI Taxonomy" id="246409"/>
    <lineage>
        <taxon>Eukaryota</taxon>
        <taxon>Fungi</taxon>
        <taxon>Fungi incertae sedis</taxon>
        <taxon>Mucoromycota</taxon>
        <taxon>Mucoromycotina</taxon>
        <taxon>Mucoromycetes</taxon>
        <taxon>Mucorales</taxon>
        <taxon>Mucorineae</taxon>
        <taxon>Rhizopodaceae</taxon>
        <taxon>Rhizopus</taxon>
    </lineage>
</organism>
<keyword evidence="4" id="KW-1185">Reference proteome</keyword>
<dbReference type="EMBL" id="CH476741">
    <property type="protein sequence ID" value="EIE87290.1"/>
    <property type="molecule type" value="Genomic_DNA"/>
</dbReference>
<protein>
    <recommendedName>
        <fullName evidence="2">HTH CENPB-type domain-containing protein</fullName>
    </recommendedName>
</protein>
<dbReference type="InterPro" id="IPR050863">
    <property type="entry name" value="CenT-Element_Derived"/>
</dbReference>
<sequence>MSNNKRVRLSISQKIELLDQNATGQLNQTELGEWAMKKFNLDQPLAQQTISNILKNAETLYSNVNVVKNSKSLKTTRYPQLDDEVEKFVADMNNSNLPVNRDSILRYVRHIAQAKYRIPGKEISFSSGWLTKLFKRIGVRSRPMHGESASVDISSENIQNELRKIEELLEPYDPVDTMNFDETGLYYQQPPRRTICSESLGGLKKSKTRLTVGLLCNSDGSYKGHPVVIGQHKSPKCFKTRANLLSMTAIGKKHEVEYHYSTNAWMTNEIFTAYVKKLDVAFGRQNRKIALLLDNASVHKIKIPLNNIKLIFLPANTTSKLQALDAGIIANFKAHFRAQQYDRALCLYISKKLDNLDVYKMDQAQAMFFLANAWLKVNPETIKNCWQHTKILAFKEKTICDFEPVEYPTSALPLEEEIVAELNGMIPDLPGNFNNEVTDVSQLNLEADESDMIVCYTANTTNNEETAEGNVDETEQNGNTEQDEQCVDIVECKKRLREAYETILMYEVPLDDLDCKLHRRIRMRLADSYAELNNSKEQTNLRSYFTN</sequence>
<evidence type="ECO:0000256" key="1">
    <source>
        <dbReference type="ARBA" id="ARBA00023125"/>
    </source>
</evidence>
<reference evidence="3 4" key="1">
    <citation type="journal article" date="2009" name="PLoS Genet.">
        <title>Genomic analysis of the basal lineage fungus Rhizopus oryzae reveals a whole-genome duplication.</title>
        <authorList>
            <person name="Ma L.-J."/>
            <person name="Ibrahim A.S."/>
            <person name="Skory C."/>
            <person name="Grabherr M.G."/>
            <person name="Burger G."/>
            <person name="Butler M."/>
            <person name="Elias M."/>
            <person name="Idnurm A."/>
            <person name="Lang B.F."/>
            <person name="Sone T."/>
            <person name="Abe A."/>
            <person name="Calvo S.E."/>
            <person name="Corrochano L.M."/>
            <person name="Engels R."/>
            <person name="Fu J."/>
            <person name="Hansberg W."/>
            <person name="Kim J.-M."/>
            <person name="Kodira C.D."/>
            <person name="Koehrsen M.J."/>
            <person name="Liu B."/>
            <person name="Miranda-Saavedra D."/>
            <person name="O'Leary S."/>
            <person name="Ortiz-Castellanos L."/>
            <person name="Poulter R."/>
            <person name="Rodriguez-Romero J."/>
            <person name="Ruiz-Herrera J."/>
            <person name="Shen Y.-Q."/>
            <person name="Zeng Q."/>
            <person name="Galagan J."/>
            <person name="Birren B.W."/>
            <person name="Cuomo C.A."/>
            <person name="Wickes B.L."/>
        </authorList>
    </citation>
    <scope>NUCLEOTIDE SEQUENCE [LARGE SCALE GENOMIC DNA]</scope>
    <source>
        <strain evidence="4">RA 99-880 / ATCC MYA-4621 / FGSC 9543 / NRRL 43880</strain>
    </source>
</reference>
<dbReference type="PROSITE" id="PS00018">
    <property type="entry name" value="EF_HAND_1"/>
    <property type="match status" value="1"/>
</dbReference>
<dbReference type="PROSITE" id="PS51253">
    <property type="entry name" value="HTH_CENPB"/>
    <property type="match status" value="1"/>
</dbReference>
<dbReference type="VEuPathDB" id="FungiDB:RO3G_12001"/>
<dbReference type="OrthoDB" id="2350305at2759"/>
<dbReference type="GO" id="GO:0003677">
    <property type="term" value="F:DNA binding"/>
    <property type="evidence" value="ECO:0007669"/>
    <property type="project" value="UniProtKB-KW"/>
</dbReference>
<dbReference type="InterPro" id="IPR018247">
    <property type="entry name" value="EF_Hand_1_Ca_BS"/>
</dbReference>
<dbReference type="Proteomes" id="UP000009138">
    <property type="component" value="Unassembled WGS sequence"/>
</dbReference>
<dbReference type="Pfam" id="PF03221">
    <property type="entry name" value="HTH_Tnp_Tc5"/>
    <property type="match status" value="1"/>
</dbReference>
<evidence type="ECO:0000313" key="4">
    <source>
        <dbReference type="Proteomes" id="UP000009138"/>
    </source>
</evidence>
<dbReference type="PANTHER" id="PTHR19303:SF73">
    <property type="entry name" value="PROTEIN PDC2"/>
    <property type="match status" value="1"/>
</dbReference>
<dbReference type="AlphaFoldDB" id="I1CFR0"/>
<feature type="domain" description="HTH CENPB-type" evidence="2">
    <location>
        <begin position="69"/>
        <end position="143"/>
    </location>
</feature>
<dbReference type="RefSeq" id="XP_067522686.1">
    <property type="nucleotide sequence ID" value="XM_067666585.1"/>
</dbReference>
<accession>I1CFR0</accession>
<dbReference type="OMA" id="QWMQKLD"/>
<evidence type="ECO:0000313" key="3">
    <source>
        <dbReference type="EMBL" id="EIE87290.1"/>
    </source>
</evidence>
<dbReference type="InParanoid" id="I1CFR0"/>
<dbReference type="InterPro" id="IPR004875">
    <property type="entry name" value="DDE_SF_endonuclease_dom"/>
</dbReference>
<dbReference type="FunCoup" id="I1CFR0">
    <property type="interactions" value="210"/>
</dbReference>
<evidence type="ECO:0000259" key="2">
    <source>
        <dbReference type="PROSITE" id="PS51253"/>
    </source>
</evidence>
<name>I1CFR0_RHIO9</name>
<dbReference type="PANTHER" id="PTHR19303">
    <property type="entry name" value="TRANSPOSON"/>
    <property type="match status" value="1"/>
</dbReference>
<dbReference type="GeneID" id="93618966"/>
<dbReference type="GO" id="GO:0005634">
    <property type="term" value="C:nucleus"/>
    <property type="evidence" value="ECO:0007669"/>
    <property type="project" value="TreeGrafter"/>
</dbReference>
<proteinExistence type="predicted"/>